<gene>
    <name evidence="2" type="ORF">FA14DRAFT_185339</name>
</gene>
<sequence>MKYCHEYFPFKGKIRYTDRLESTDGAYYLKTSTDNSLCAKGSEDWAFKLFSFQKRLENEIKALEFLATENKIPAPEIISKCDTGDHCCLATKEIKGVEIHQLEHKEDIRAVCAEVGEIYDRMKSLLRPKAESFSGELCLFASAGQFLHHNKVKQFAPSEEDVYPLCHGDLYQSNIIVDPTTARVKGIIDWEFAGFYPLALDPPRFCFEIDHREGANKKLMRESASWSSQSHHDFGEEIQAFLSNVKKGVYYPSGSANTI</sequence>
<protein>
    <submittedName>
        <fullName evidence="2">Kinase-like protein</fullName>
    </submittedName>
</protein>
<dbReference type="OrthoDB" id="8300194at2759"/>
<dbReference type="PANTHER" id="PTHR21310:SF15">
    <property type="entry name" value="AMINOGLYCOSIDE PHOSPHOTRANSFERASE DOMAIN-CONTAINING PROTEIN"/>
    <property type="match status" value="1"/>
</dbReference>
<keyword evidence="2" id="KW-0808">Transferase</keyword>
<dbReference type="Gene3D" id="3.90.1200.10">
    <property type="match status" value="1"/>
</dbReference>
<dbReference type="InParanoid" id="A0A316V8J7"/>
<dbReference type="RefSeq" id="XP_025354112.1">
    <property type="nucleotide sequence ID" value="XM_025501451.1"/>
</dbReference>
<accession>A0A316V8J7</accession>
<evidence type="ECO:0000313" key="3">
    <source>
        <dbReference type="Proteomes" id="UP000245771"/>
    </source>
</evidence>
<evidence type="ECO:0000313" key="2">
    <source>
        <dbReference type="EMBL" id="PWN33810.1"/>
    </source>
</evidence>
<evidence type="ECO:0000259" key="1">
    <source>
        <dbReference type="Pfam" id="PF01636"/>
    </source>
</evidence>
<dbReference type="Pfam" id="PF01636">
    <property type="entry name" value="APH"/>
    <property type="match status" value="1"/>
</dbReference>
<dbReference type="PANTHER" id="PTHR21310">
    <property type="entry name" value="AMINOGLYCOSIDE PHOSPHOTRANSFERASE-RELATED-RELATED"/>
    <property type="match status" value="1"/>
</dbReference>
<dbReference type="InterPro" id="IPR051678">
    <property type="entry name" value="AGP_Transferase"/>
</dbReference>
<dbReference type="SUPFAM" id="SSF56112">
    <property type="entry name" value="Protein kinase-like (PK-like)"/>
    <property type="match status" value="1"/>
</dbReference>
<organism evidence="2 3">
    <name type="scientific">Meira miltonrushii</name>
    <dbReference type="NCBI Taxonomy" id="1280837"/>
    <lineage>
        <taxon>Eukaryota</taxon>
        <taxon>Fungi</taxon>
        <taxon>Dikarya</taxon>
        <taxon>Basidiomycota</taxon>
        <taxon>Ustilaginomycotina</taxon>
        <taxon>Exobasidiomycetes</taxon>
        <taxon>Exobasidiales</taxon>
        <taxon>Brachybasidiaceae</taxon>
        <taxon>Meira</taxon>
    </lineage>
</organism>
<dbReference type="CDD" id="cd05120">
    <property type="entry name" value="APH_ChoK_like"/>
    <property type="match status" value="1"/>
</dbReference>
<dbReference type="GeneID" id="37023232"/>
<dbReference type="EMBL" id="KZ819604">
    <property type="protein sequence ID" value="PWN33810.1"/>
    <property type="molecule type" value="Genomic_DNA"/>
</dbReference>
<feature type="domain" description="Aminoglycoside phosphotransferase" evidence="1">
    <location>
        <begin position="35"/>
        <end position="202"/>
    </location>
</feature>
<dbReference type="GO" id="GO:0016301">
    <property type="term" value="F:kinase activity"/>
    <property type="evidence" value="ECO:0007669"/>
    <property type="project" value="UniProtKB-KW"/>
</dbReference>
<keyword evidence="3" id="KW-1185">Reference proteome</keyword>
<dbReference type="InterPro" id="IPR002575">
    <property type="entry name" value="Aminoglycoside_PTrfase"/>
</dbReference>
<proteinExistence type="predicted"/>
<dbReference type="Proteomes" id="UP000245771">
    <property type="component" value="Unassembled WGS sequence"/>
</dbReference>
<dbReference type="InterPro" id="IPR011009">
    <property type="entry name" value="Kinase-like_dom_sf"/>
</dbReference>
<reference evidence="2 3" key="1">
    <citation type="journal article" date="2018" name="Mol. Biol. Evol.">
        <title>Broad Genomic Sampling Reveals a Smut Pathogenic Ancestry of the Fungal Clade Ustilaginomycotina.</title>
        <authorList>
            <person name="Kijpornyongpan T."/>
            <person name="Mondo S.J."/>
            <person name="Barry K."/>
            <person name="Sandor L."/>
            <person name="Lee J."/>
            <person name="Lipzen A."/>
            <person name="Pangilinan J."/>
            <person name="LaButti K."/>
            <person name="Hainaut M."/>
            <person name="Henrissat B."/>
            <person name="Grigoriev I.V."/>
            <person name="Spatafora J.W."/>
            <person name="Aime M.C."/>
        </authorList>
    </citation>
    <scope>NUCLEOTIDE SEQUENCE [LARGE SCALE GENOMIC DNA]</scope>
    <source>
        <strain evidence="2 3">MCA 3882</strain>
    </source>
</reference>
<name>A0A316V8J7_9BASI</name>
<dbReference type="AlphaFoldDB" id="A0A316V8J7"/>
<keyword evidence="2" id="KW-0418">Kinase</keyword>
<dbReference type="STRING" id="1280837.A0A316V8J7"/>